<evidence type="ECO:0000256" key="1">
    <source>
        <dbReference type="ARBA" id="ARBA00023270"/>
    </source>
</evidence>
<protein>
    <submittedName>
        <fullName evidence="2">Transaldolase</fullName>
        <ecNumber evidence="2">2.2.1.2</ecNumber>
    </submittedName>
</protein>
<dbReference type="InterPro" id="IPR001585">
    <property type="entry name" value="TAL/FSA"/>
</dbReference>
<dbReference type="SUPFAM" id="SSF51569">
    <property type="entry name" value="Aldolase"/>
    <property type="match status" value="1"/>
</dbReference>
<dbReference type="Proteomes" id="UP000541058">
    <property type="component" value="Unassembled WGS sequence"/>
</dbReference>
<dbReference type="EMBL" id="JAAYSM010000051">
    <property type="protein sequence ID" value="NLJ17552.1"/>
    <property type="molecule type" value="Genomic_DNA"/>
</dbReference>
<organism evidence="2 3">
    <name type="scientific">Globicatella sulfidifaciens</name>
    <dbReference type="NCBI Taxonomy" id="136093"/>
    <lineage>
        <taxon>Bacteria</taxon>
        <taxon>Bacillati</taxon>
        <taxon>Bacillota</taxon>
        <taxon>Bacilli</taxon>
        <taxon>Lactobacillales</taxon>
        <taxon>Aerococcaceae</taxon>
        <taxon>Globicatella</taxon>
    </lineage>
</organism>
<gene>
    <name evidence="2" type="ORF">GX355_01700</name>
</gene>
<dbReference type="RefSeq" id="WP_276646209.1">
    <property type="nucleotide sequence ID" value="NZ_JAAYSM010000051.1"/>
</dbReference>
<dbReference type="InterPro" id="IPR013785">
    <property type="entry name" value="Aldolase_TIM"/>
</dbReference>
<dbReference type="InterPro" id="IPR011861">
    <property type="entry name" value="Transald_staph-type"/>
</dbReference>
<evidence type="ECO:0000313" key="2">
    <source>
        <dbReference type="EMBL" id="NLJ17552.1"/>
    </source>
</evidence>
<sequence>MQSRGGNKLDLKVKLYADGANINDMKAQYKNGVVSGFTTNPSLMKKAGVKDYVSFAEEVVNEIPDMSISFEVFADDFDQMKLEARKIAEFGENVYVKIPITNTRGESSIPLIKKLSSEGINLNITAVFTIDQVKEILSVISPKSKTIISVFAGRIADTGINPVPTMEDAVSLCKSHENVELLWASTREVFNIVQANEVGVDIITCPTDILNKLHMLGMDLEELSVETVKGFYKDVESLGYSIL</sequence>
<proteinExistence type="predicted"/>
<dbReference type="Pfam" id="PF00923">
    <property type="entry name" value="TAL_FSA"/>
    <property type="match status" value="1"/>
</dbReference>
<dbReference type="GO" id="GO:0005975">
    <property type="term" value="P:carbohydrate metabolic process"/>
    <property type="evidence" value="ECO:0007669"/>
    <property type="project" value="InterPro"/>
</dbReference>
<keyword evidence="1" id="KW-0704">Schiff base</keyword>
<dbReference type="EC" id="2.2.1.2" evidence="2"/>
<name>A0A7X8C202_9LACT</name>
<reference evidence="2 3" key="1">
    <citation type="journal article" date="2020" name="Biotechnol. Biofuels">
        <title>New insights from the biogas microbiome by comprehensive genome-resolved metagenomics of nearly 1600 species originating from multiple anaerobic digesters.</title>
        <authorList>
            <person name="Campanaro S."/>
            <person name="Treu L."/>
            <person name="Rodriguez-R L.M."/>
            <person name="Kovalovszki A."/>
            <person name="Ziels R.M."/>
            <person name="Maus I."/>
            <person name="Zhu X."/>
            <person name="Kougias P.G."/>
            <person name="Basile A."/>
            <person name="Luo G."/>
            <person name="Schluter A."/>
            <person name="Konstantinidis K.T."/>
            <person name="Angelidaki I."/>
        </authorList>
    </citation>
    <scope>NUCLEOTIDE SEQUENCE [LARGE SCALE GENOMIC DNA]</scope>
    <source>
        <strain evidence="2">AS23ysBPME_34</strain>
    </source>
</reference>
<dbReference type="PANTHER" id="PTHR10683:SF40">
    <property type="entry name" value="FRUCTOSE-6-PHOSPHATE ALDOLASE 1-RELATED"/>
    <property type="match status" value="1"/>
</dbReference>
<dbReference type="PANTHER" id="PTHR10683">
    <property type="entry name" value="TRANSALDOLASE"/>
    <property type="match status" value="1"/>
</dbReference>
<accession>A0A7X8C202</accession>
<dbReference type="AlphaFoldDB" id="A0A7X8C202"/>
<dbReference type="NCBIfam" id="TIGR02134">
    <property type="entry name" value="transald_staph"/>
    <property type="match status" value="1"/>
</dbReference>
<keyword evidence="2" id="KW-0808">Transferase</keyword>
<evidence type="ECO:0000313" key="3">
    <source>
        <dbReference type="Proteomes" id="UP000541058"/>
    </source>
</evidence>
<dbReference type="Gene3D" id="3.20.20.70">
    <property type="entry name" value="Aldolase class I"/>
    <property type="match status" value="1"/>
</dbReference>
<comment type="caution">
    <text evidence="2">The sequence shown here is derived from an EMBL/GenBank/DDBJ whole genome shotgun (WGS) entry which is preliminary data.</text>
</comment>
<dbReference type="GO" id="GO:0004801">
    <property type="term" value="F:transaldolase activity"/>
    <property type="evidence" value="ECO:0007669"/>
    <property type="project" value="UniProtKB-EC"/>
</dbReference>